<feature type="chain" id="PRO_5046775088" evidence="6">
    <location>
        <begin position="21"/>
        <end position="210"/>
    </location>
</feature>
<sequence>MKKILVTAIATLAISTAANAADNVVVEPGAAAYNWSGVYVGGAIGWASINYDELENGYFDRRDGGFAGALYAGYNFQFSNVVLGVEGDLNFRTAEPEDDFTLPLSQELGGSIRGRVGYAIDRFMPYLTAGVAIASFEADHDGDGDDIAKKTMTGYSVGAGVEWAVTDNLIVRGQYLYSDFGKDEFAFEGSHTHEYDVKTHDVLLGVAYKF</sequence>
<dbReference type="InterPro" id="IPR011250">
    <property type="entry name" value="OMP/PagP_B-barrel"/>
</dbReference>
<feature type="signal peptide" evidence="6">
    <location>
        <begin position="1"/>
        <end position="20"/>
    </location>
</feature>
<evidence type="ECO:0000313" key="8">
    <source>
        <dbReference type="EMBL" id="MBB4653263.1"/>
    </source>
</evidence>
<name>A0ABR6L9J3_9HYPH</name>
<evidence type="ECO:0000256" key="3">
    <source>
        <dbReference type="ARBA" id="ARBA00023136"/>
    </source>
</evidence>
<gene>
    <name evidence="8" type="ORF">GGQ99_005048</name>
</gene>
<evidence type="ECO:0000313" key="9">
    <source>
        <dbReference type="Proteomes" id="UP000539538"/>
    </source>
</evidence>
<keyword evidence="9" id="KW-1185">Reference proteome</keyword>
<dbReference type="RefSeq" id="WP_183264615.1">
    <property type="nucleotide sequence ID" value="NZ_BAAAVZ010000020.1"/>
</dbReference>
<comment type="caution">
    <text evidence="8">The sequence shown here is derived from an EMBL/GenBank/DDBJ whole genome shotgun (WGS) entry which is preliminary data.</text>
</comment>
<evidence type="ECO:0000259" key="7">
    <source>
        <dbReference type="Pfam" id="PF13505"/>
    </source>
</evidence>
<evidence type="ECO:0000256" key="6">
    <source>
        <dbReference type="SAM" id="SignalP"/>
    </source>
</evidence>
<feature type="domain" description="Outer membrane protein beta-barrel" evidence="7">
    <location>
        <begin position="11"/>
        <end position="210"/>
    </location>
</feature>
<dbReference type="Proteomes" id="UP000539538">
    <property type="component" value="Unassembled WGS sequence"/>
</dbReference>
<evidence type="ECO:0000256" key="5">
    <source>
        <dbReference type="ARBA" id="ARBA00038306"/>
    </source>
</evidence>
<organism evidence="8 9">
    <name type="scientific">Aminobacter niigataensis</name>
    <dbReference type="NCBI Taxonomy" id="83265"/>
    <lineage>
        <taxon>Bacteria</taxon>
        <taxon>Pseudomonadati</taxon>
        <taxon>Pseudomonadota</taxon>
        <taxon>Alphaproteobacteria</taxon>
        <taxon>Hyphomicrobiales</taxon>
        <taxon>Phyllobacteriaceae</taxon>
        <taxon>Aminobacter</taxon>
    </lineage>
</organism>
<proteinExistence type="inferred from homology"/>
<dbReference type="PANTHER" id="PTHR34001:SF3">
    <property type="entry name" value="BLL7405 PROTEIN"/>
    <property type="match status" value="1"/>
</dbReference>
<dbReference type="PANTHER" id="PTHR34001">
    <property type="entry name" value="BLL7405 PROTEIN"/>
    <property type="match status" value="1"/>
</dbReference>
<reference evidence="8 9" key="1">
    <citation type="submission" date="2020-08" db="EMBL/GenBank/DDBJ databases">
        <title>Genomic Encyclopedia of Type Strains, Phase IV (KMG-IV): sequencing the most valuable type-strain genomes for metagenomic binning, comparative biology and taxonomic classification.</title>
        <authorList>
            <person name="Goeker M."/>
        </authorList>
    </citation>
    <scope>NUCLEOTIDE SEQUENCE [LARGE SCALE GENOMIC DNA]</scope>
    <source>
        <strain evidence="8 9">DSM 7050</strain>
    </source>
</reference>
<keyword evidence="2 6" id="KW-0732">Signal</keyword>
<dbReference type="InterPro" id="IPR027385">
    <property type="entry name" value="Beta-barrel_OMP"/>
</dbReference>
<comment type="subcellular location">
    <subcellularLocation>
        <location evidence="1">Cell outer membrane</location>
    </subcellularLocation>
</comment>
<evidence type="ECO:0000256" key="1">
    <source>
        <dbReference type="ARBA" id="ARBA00004442"/>
    </source>
</evidence>
<dbReference type="EMBL" id="JACHOT010000011">
    <property type="protein sequence ID" value="MBB4653263.1"/>
    <property type="molecule type" value="Genomic_DNA"/>
</dbReference>
<keyword evidence="4" id="KW-0998">Cell outer membrane</keyword>
<protein>
    <submittedName>
        <fullName evidence="8">Outer membrane immunogenic protein</fullName>
    </submittedName>
</protein>
<dbReference type="SUPFAM" id="SSF56925">
    <property type="entry name" value="OMPA-like"/>
    <property type="match status" value="1"/>
</dbReference>
<dbReference type="Gene3D" id="2.40.160.20">
    <property type="match status" value="1"/>
</dbReference>
<dbReference type="InterPro" id="IPR051692">
    <property type="entry name" value="OMP-like"/>
</dbReference>
<evidence type="ECO:0000256" key="4">
    <source>
        <dbReference type="ARBA" id="ARBA00023237"/>
    </source>
</evidence>
<comment type="similarity">
    <text evidence="5">Belongs to the Omp25/RopB family.</text>
</comment>
<dbReference type="Pfam" id="PF13505">
    <property type="entry name" value="OMP_b-brl"/>
    <property type="match status" value="1"/>
</dbReference>
<accession>A0ABR6L9J3</accession>
<keyword evidence="3" id="KW-0472">Membrane</keyword>
<evidence type="ECO:0000256" key="2">
    <source>
        <dbReference type="ARBA" id="ARBA00022729"/>
    </source>
</evidence>